<evidence type="ECO:0000256" key="2">
    <source>
        <dbReference type="ARBA" id="ARBA00023136"/>
    </source>
</evidence>
<dbReference type="GO" id="GO:0034058">
    <property type="term" value="P:endosomal vesicle fusion"/>
    <property type="evidence" value="ECO:0000318"/>
    <property type="project" value="GO_Central"/>
</dbReference>
<dbReference type="PANTHER" id="PTHR12894:SF49">
    <property type="entry name" value="VAM6_VPS39-LIKE PROTEIN"/>
    <property type="match status" value="1"/>
</dbReference>
<dbReference type="GeneID" id="6759097"/>
<dbReference type="GO" id="GO:0005737">
    <property type="term" value="C:cytoplasm"/>
    <property type="evidence" value="ECO:0000318"/>
    <property type="project" value="GO_Central"/>
</dbReference>
<sequence>MPHTAFEKVSVVEKLPSKLIIESICTYGDYLLVGTRDGVLISYNITMGPDQSSPDIKLVRTLKNFSKKPIVQMAAIESINLLISLSDSTICLYELKSLTLINQMAKTRGATLFAVDVSKNREDGDQIRLCVAVKKKLQIYVWEDVNFVELGPDLSVPDTPRAVMWSKNYLWLGFKRSYYVIKLDNNDMFELFEIGKSPEPMITALRNGIVAVQKDDMTVFLNSDGKPARSFTITWSDTPANITYTAPYIMGILSRYLEIRLVDPPTLVQSIEFDKAKLITCDKYCYLASQSCVWRVQPVRLVDQLETLINVKEFELALNLLNVNSIDGAQKEQQTRRIKILLAFDLFAKHYFQRAFKYFTELNLDVRIIIGLFPGLMGEEPLTNFKYPIEITRLPSTAEQNGLTFLAEYLTDARNNYIKEKKNSNPNDIEEGKKRDSLLQVIDTTLLKCYIKTGNGVVKSLLRLKDNNCHIDTSVKVLKETNSLEELVILYESKGLHERALELLKSEAKRSDSPLSGYDKIISYLQKLGEQNLKLIFKFSAWVLKTSPDSGLMIFIDENTPEVESLPRGKVYKHLQNYCPELCIPYLEHIIHTWKEEESEFHNDLIKLYLQEVENETVKNSNGLFEERALLLGRLGRHDQALAIYVHVVKDDKMAEEYCWRHYNSEGSGHNEVYHHFLRMYLSPPDPKGLGIKVDIPKLEPNVKRALEILEKYYDRINTAEALVLLPPTMKVNEIASFLMNVVEDRTSRRRNGLILKSLLYSQRLQVQELRMQYRKNSSNISEDKSCRVCGQRIGVSAFARYPNGVVVHYGCCTDLKSMQFYRAWCKIKYKVFSFDPELLETLKVFSFTIN</sequence>
<dbReference type="Gene3D" id="2.130.10.10">
    <property type="entry name" value="YVTN repeat-like/Quinoprotein amine dehydrogenase"/>
    <property type="match status" value="1"/>
</dbReference>
<keyword evidence="2" id="KW-0472">Membrane</keyword>
<gene>
    <name evidence="5" type="ORF">TRIADDRAFT_61902</name>
</gene>
<dbReference type="EMBL" id="DS985269">
    <property type="protein sequence ID" value="EDV19627.1"/>
    <property type="molecule type" value="Genomic_DNA"/>
</dbReference>
<dbReference type="AlphaFoldDB" id="B3SCA5"/>
<dbReference type="FunCoup" id="B3SCA5">
    <property type="interactions" value="2332"/>
</dbReference>
<dbReference type="PhylomeDB" id="B3SCA5"/>
<dbReference type="SMART" id="SM00036">
    <property type="entry name" value="CNH"/>
    <property type="match status" value="1"/>
</dbReference>
<dbReference type="InterPro" id="IPR032914">
    <property type="entry name" value="Vam6/VPS39/TRAP1"/>
</dbReference>
<comment type="subcellular location">
    <subcellularLocation>
        <location evidence="1">Endomembrane system</location>
        <topology evidence="1">Peripheral membrane protein</topology>
    </subcellularLocation>
</comment>
<dbReference type="eggNOG" id="KOG2063">
    <property type="taxonomic scope" value="Eukaryota"/>
</dbReference>
<name>B3SCA5_TRIAD</name>
<dbReference type="GO" id="GO:0016020">
    <property type="term" value="C:membrane"/>
    <property type="evidence" value="ECO:0000318"/>
    <property type="project" value="GO_Central"/>
</dbReference>
<dbReference type="InterPro" id="IPR036322">
    <property type="entry name" value="WD40_repeat_dom_sf"/>
</dbReference>
<accession>B3SCA5</accession>
<protein>
    <recommendedName>
        <fullName evidence="4">CNH domain-containing protein</fullName>
    </recommendedName>
</protein>
<organism evidence="5 6">
    <name type="scientific">Trichoplax adhaerens</name>
    <name type="common">Trichoplax reptans</name>
    <dbReference type="NCBI Taxonomy" id="10228"/>
    <lineage>
        <taxon>Eukaryota</taxon>
        <taxon>Metazoa</taxon>
        <taxon>Placozoa</taxon>
        <taxon>Uniplacotomia</taxon>
        <taxon>Trichoplacea</taxon>
        <taxon>Trichoplacidae</taxon>
        <taxon>Trichoplax</taxon>
    </lineage>
</organism>
<dbReference type="SUPFAM" id="SSF50978">
    <property type="entry name" value="WD40 repeat-like"/>
    <property type="match status" value="1"/>
</dbReference>
<dbReference type="InterPro" id="IPR015943">
    <property type="entry name" value="WD40/YVTN_repeat-like_dom_sf"/>
</dbReference>
<dbReference type="Pfam" id="PF00780">
    <property type="entry name" value="CNH"/>
    <property type="match status" value="1"/>
</dbReference>
<dbReference type="InterPro" id="IPR001180">
    <property type="entry name" value="CNH_dom"/>
</dbReference>
<evidence type="ECO:0000259" key="4">
    <source>
        <dbReference type="PROSITE" id="PS50219"/>
    </source>
</evidence>
<dbReference type="PROSITE" id="PS50219">
    <property type="entry name" value="CNH"/>
    <property type="match status" value="1"/>
</dbReference>
<dbReference type="CTD" id="6759097"/>
<dbReference type="OMA" id="EEYCNQV"/>
<dbReference type="STRING" id="10228.B3SCA5"/>
<dbReference type="Pfam" id="PF10367">
    <property type="entry name" value="zf-Vps39_C"/>
    <property type="match status" value="1"/>
</dbReference>
<dbReference type="Pfam" id="PF10366">
    <property type="entry name" value="Vps39_1"/>
    <property type="match status" value="1"/>
</dbReference>
<dbReference type="OrthoDB" id="5325112at2759"/>
<evidence type="ECO:0000313" key="6">
    <source>
        <dbReference type="Proteomes" id="UP000009022"/>
    </source>
</evidence>
<dbReference type="PANTHER" id="PTHR12894">
    <property type="entry name" value="CNH DOMAIN CONTAINING"/>
    <property type="match status" value="1"/>
</dbReference>
<evidence type="ECO:0000256" key="1">
    <source>
        <dbReference type="ARBA" id="ARBA00004184"/>
    </source>
</evidence>
<dbReference type="KEGG" id="tad:TRIADDRAFT_61902"/>
<dbReference type="HOGENOM" id="CLU_004190_1_1_1"/>
<dbReference type="RefSeq" id="XP_002117865.1">
    <property type="nucleotide sequence ID" value="XM_002117829.1"/>
</dbReference>
<dbReference type="GO" id="GO:0012505">
    <property type="term" value="C:endomembrane system"/>
    <property type="evidence" value="ECO:0007669"/>
    <property type="project" value="UniProtKB-SubCell"/>
</dbReference>
<dbReference type="InterPro" id="IPR019452">
    <property type="entry name" value="VPS39/TGF_beta_rcpt-assoc_1"/>
</dbReference>
<proteinExistence type="inferred from homology"/>
<dbReference type="InParanoid" id="B3SCA5"/>
<keyword evidence="6" id="KW-1185">Reference proteome</keyword>
<dbReference type="GO" id="GO:0006914">
    <property type="term" value="P:autophagy"/>
    <property type="evidence" value="ECO:0000318"/>
    <property type="project" value="GO_Central"/>
</dbReference>
<evidence type="ECO:0000313" key="5">
    <source>
        <dbReference type="EMBL" id="EDV19627.1"/>
    </source>
</evidence>
<reference evidence="5 6" key="1">
    <citation type="journal article" date="2008" name="Nature">
        <title>The Trichoplax genome and the nature of placozoans.</title>
        <authorList>
            <person name="Srivastava M."/>
            <person name="Begovic E."/>
            <person name="Chapman J."/>
            <person name="Putnam N.H."/>
            <person name="Hellsten U."/>
            <person name="Kawashima T."/>
            <person name="Kuo A."/>
            <person name="Mitros T."/>
            <person name="Salamov A."/>
            <person name="Carpenter M.L."/>
            <person name="Signorovitch A.Y."/>
            <person name="Moreno M.A."/>
            <person name="Kamm K."/>
            <person name="Grimwood J."/>
            <person name="Schmutz J."/>
            <person name="Shapiro H."/>
            <person name="Grigoriev I.V."/>
            <person name="Buss L.W."/>
            <person name="Schierwater B."/>
            <person name="Dellaporta S.L."/>
            <person name="Rokhsar D.S."/>
        </authorList>
    </citation>
    <scope>NUCLEOTIDE SEQUENCE [LARGE SCALE GENOMIC DNA]</scope>
    <source>
        <strain evidence="5 6">Grell-BS-1999</strain>
    </source>
</reference>
<dbReference type="Proteomes" id="UP000009022">
    <property type="component" value="Unassembled WGS sequence"/>
</dbReference>
<dbReference type="InterPro" id="IPR019453">
    <property type="entry name" value="VPS39/TGFA1_Znf"/>
</dbReference>
<comment type="similarity">
    <text evidence="3">Belongs to the VAM6/VPS39 family.</text>
</comment>
<evidence type="ECO:0000256" key="3">
    <source>
        <dbReference type="ARBA" id="ARBA00038201"/>
    </source>
</evidence>
<feature type="domain" description="CNH" evidence="4">
    <location>
        <begin position="18"/>
        <end position="286"/>
    </location>
</feature>